<evidence type="ECO:0000259" key="6">
    <source>
        <dbReference type="Pfam" id="PF00999"/>
    </source>
</evidence>
<reference evidence="7 10" key="1">
    <citation type="journal article" date="2018" name="Int. J. Syst. Evol. Microbiol.">
        <title>Draft Genome Sequence of Faecalimonas umbilicata JCM 30896T, an Acetate-Producing Bacterium Isolated from Human Feces.</title>
        <authorList>
            <person name="Sakamoto M."/>
            <person name="Ikeyama N."/>
            <person name="Yuki M."/>
            <person name="Ohkuma M."/>
        </authorList>
    </citation>
    <scope>NUCLEOTIDE SEQUENCE [LARGE SCALE GENOMIC DNA]</scope>
    <source>
        <strain evidence="7 10">EGH7</strain>
    </source>
</reference>
<sequence>MLFSISVLLLLGMSLGALCKKLHLPALTGMLITGIFLGPYALDLIDTSILSVSADLRRIALIIILIRAGLSLNLEDLKKVGRPAILMCFVPACFEMAGMILLAPKLLGVSLLDAAILGSVIAAVSPAVIVPNMVKLMEEGYGTKKGIPQLILAGASVDDVFVIVVFTAFTSLAAGDSVSIRSFINIPISIFLGMMAGLGIGLLLSVFFHRIHMRDTAKVILFLCISFLLVTLEDYCANVIPFASLIAVMTIGVALQQKNQALSLRLSSKFNKLWVGAEIILFVLVGATVDLRYLKSAGGTAVLLLLFVLLFRMSGVFLCLAGTDLTKKERLFCMIAYTPKATVQAAIGGIPLALGLSCGNLVLTVAVVSILLTAPLGAFCIENSYQKLLTH</sequence>
<comment type="subcellular location">
    <subcellularLocation>
        <location evidence="1">Membrane</location>
        <topology evidence="1">Multi-pass membrane protein</topology>
    </subcellularLocation>
</comment>
<dbReference type="GO" id="GO:1902600">
    <property type="term" value="P:proton transmembrane transport"/>
    <property type="evidence" value="ECO:0007669"/>
    <property type="project" value="InterPro"/>
</dbReference>
<keyword evidence="10" id="KW-1185">Reference proteome</keyword>
<evidence type="ECO:0000313" key="8">
    <source>
        <dbReference type="EMBL" id="TCS68927.1"/>
    </source>
</evidence>
<evidence type="ECO:0000256" key="1">
    <source>
        <dbReference type="ARBA" id="ARBA00004141"/>
    </source>
</evidence>
<dbReference type="AlphaFoldDB" id="A0A4R3JSY1"/>
<dbReference type="InterPro" id="IPR006153">
    <property type="entry name" value="Cation/H_exchanger_TM"/>
</dbReference>
<feature type="transmembrane region" description="Helical" evidence="5">
    <location>
        <begin position="300"/>
        <end position="320"/>
    </location>
</feature>
<dbReference type="Proteomes" id="UP000294613">
    <property type="component" value="Unassembled WGS sequence"/>
</dbReference>
<organism evidence="8 9">
    <name type="scientific">Faecalimonas umbilicata</name>
    <dbReference type="NCBI Taxonomy" id="1912855"/>
    <lineage>
        <taxon>Bacteria</taxon>
        <taxon>Bacillati</taxon>
        <taxon>Bacillota</taxon>
        <taxon>Clostridia</taxon>
        <taxon>Lachnospirales</taxon>
        <taxon>Lachnospiraceae</taxon>
        <taxon>Faecalimonas</taxon>
    </lineage>
</organism>
<evidence type="ECO:0000313" key="9">
    <source>
        <dbReference type="Proteomes" id="UP000294613"/>
    </source>
</evidence>
<proteinExistence type="predicted"/>
<dbReference type="EMBL" id="BHEO01000002">
    <property type="protein sequence ID" value="GBU04343.1"/>
    <property type="molecule type" value="Genomic_DNA"/>
</dbReference>
<dbReference type="Proteomes" id="UP000702954">
    <property type="component" value="Unassembled WGS sequence"/>
</dbReference>
<gene>
    <name evidence="7" type="primary">cdu2</name>
    <name evidence="8" type="ORF">EDD74_106131</name>
    <name evidence="7" type="ORF">FAEUMB_08840</name>
</gene>
<keyword evidence="4 5" id="KW-0472">Membrane</keyword>
<dbReference type="GO" id="GO:0016020">
    <property type="term" value="C:membrane"/>
    <property type="evidence" value="ECO:0007669"/>
    <property type="project" value="UniProtKB-SubCell"/>
</dbReference>
<feature type="transmembrane region" description="Helical" evidence="5">
    <location>
        <begin position="238"/>
        <end position="255"/>
    </location>
</feature>
<keyword evidence="2 5" id="KW-0812">Transmembrane</keyword>
<feature type="transmembrane region" description="Helical" evidence="5">
    <location>
        <begin position="109"/>
        <end position="130"/>
    </location>
</feature>
<evidence type="ECO:0000256" key="5">
    <source>
        <dbReference type="SAM" id="Phobius"/>
    </source>
</evidence>
<accession>A0A4R3JSY1</accession>
<feature type="transmembrane region" description="Helical" evidence="5">
    <location>
        <begin position="84"/>
        <end position="103"/>
    </location>
</feature>
<protein>
    <submittedName>
        <fullName evidence="7">Potassium transporter</fullName>
    </submittedName>
    <submittedName>
        <fullName evidence="8">Sodium/proton antiporter (CPA1 family)</fullName>
    </submittedName>
</protein>
<comment type="caution">
    <text evidence="8">The sequence shown here is derived from an EMBL/GenBank/DDBJ whole genome shotgun (WGS) entry which is preliminary data.</text>
</comment>
<dbReference type="InterPro" id="IPR051843">
    <property type="entry name" value="CPA1_transporter"/>
</dbReference>
<dbReference type="RefSeq" id="WP_116441270.1">
    <property type="nucleotide sequence ID" value="NZ_BHEO01000002.1"/>
</dbReference>
<evidence type="ECO:0000256" key="2">
    <source>
        <dbReference type="ARBA" id="ARBA00022692"/>
    </source>
</evidence>
<feature type="transmembrane region" description="Helical" evidence="5">
    <location>
        <begin position="275"/>
        <end position="294"/>
    </location>
</feature>
<dbReference type="Gene3D" id="1.20.1530.20">
    <property type="match status" value="1"/>
</dbReference>
<feature type="transmembrane region" description="Helical" evidence="5">
    <location>
        <begin position="56"/>
        <end position="72"/>
    </location>
</feature>
<feature type="transmembrane region" description="Helical" evidence="5">
    <location>
        <begin position="186"/>
        <end position="208"/>
    </location>
</feature>
<evidence type="ECO:0000313" key="7">
    <source>
        <dbReference type="EMBL" id="GBU04343.1"/>
    </source>
</evidence>
<dbReference type="GO" id="GO:0015297">
    <property type="term" value="F:antiporter activity"/>
    <property type="evidence" value="ECO:0007669"/>
    <property type="project" value="InterPro"/>
</dbReference>
<feature type="domain" description="Cation/H+ exchanger transmembrane" evidence="6">
    <location>
        <begin position="13"/>
        <end position="376"/>
    </location>
</feature>
<evidence type="ECO:0000256" key="4">
    <source>
        <dbReference type="ARBA" id="ARBA00023136"/>
    </source>
</evidence>
<dbReference type="InterPro" id="IPR038770">
    <property type="entry name" value="Na+/solute_symporter_sf"/>
</dbReference>
<reference evidence="8 9" key="2">
    <citation type="submission" date="2019-03" db="EMBL/GenBank/DDBJ databases">
        <title>Genomic Encyclopedia of Type Strains, Phase IV (KMG-IV): sequencing the most valuable type-strain genomes for metagenomic binning, comparative biology and taxonomic classification.</title>
        <authorList>
            <person name="Goeker M."/>
        </authorList>
    </citation>
    <scope>NUCLEOTIDE SEQUENCE [LARGE SCALE GENOMIC DNA]</scope>
    <source>
        <strain evidence="8 9">DSM 103426</strain>
    </source>
</reference>
<feature type="transmembrane region" description="Helical" evidence="5">
    <location>
        <begin position="360"/>
        <end position="381"/>
    </location>
</feature>
<dbReference type="PANTHER" id="PTHR31102">
    <property type="match status" value="1"/>
</dbReference>
<dbReference type="EMBL" id="SLZV01000006">
    <property type="protein sequence ID" value="TCS68927.1"/>
    <property type="molecule type" value="Genomic_DNA"/>
</dbReference>
<feature type="transmembrane region" description="Helical" evidence="5">
    <location>
        <begin position="150"/>
        <end position="174"/>
    </location>
</feature>
<evidence type="ECO:0000256" key="3">
    <source>
        <dbReference type="ARBA" id="ARBA00022989"/>
    </source>
</evidence>
<dbReference type="Pfam" id="PF00999">
    <property type="entry name" value="Na_H_Exchanger"/>
    <property type="match status" value="1"/>
</dbReference>
<dbReference type="PANTHER" id="PTHR31102:SF1">
    <property type="entry name" value="CATION_H+ EXCHANGER DOMAIN-CONTAINING PROTEIN"/>
    <property type="match status" value="1"/>
</dbReference>
<evidence type="ECO:0000313" key="10">
    <source>
        <dbReference type="Proteomes" id="UP000702954"/>
    </source>
</evidence>
<keyword evidence="3 5" id="KW-1133">Transmembrane helix</keyword>
<name>A0A4R3JSY1_9FIRM</name>